<dbReference type="SUPFAM" id="SSF56672">
    <property type="entry name" value="DNA/RNA polymerases"/>
    <property type="match status" value="1"/>
</dbReference>
<dbReference type="Gene3D" id="3.30.70.270">
    <property type="match status" value="1"/>
</dbReference>
<dbReference type="Gene3D" id="1.10.340.70">
    <property type="match status" value="1"/>
</dbReference>
<dbReference type="GO" id="GO:0071897">
    <property type="term" value="P:DNA biosynthetic process"/>
    <property type="evidence" value="ECO:0007669"/>
    <property type="project" value="UniProtKB-ARBA"/>
</dbReference>
<dbReference type="GO" id="GO:0042575">
    <property type="term" value="C:DNA polymerase complex"/>
    <property type="evidence" value="ECO:0007669"/>
    <property type="project" value="UniProtKB-ARBA"/>
</dbReference>
<dbReference type="Pfam" id="PF00078">
    <property type="entry name" value="RVT_1"/>
    <property type="match status" value="1"/>
</dbReference>
<protein>
    <recommendedName>
        <fullName evidence="1">Integrase catalytic domain-containing protein</fullName>
    </recommendedName>
</protein>
<dbReference type="InterPro" id="IPR041588">
    <property type="entry name" value="Integrase_H2C2"/>
</dbReference>
<reference evidence="2 3" key="1">
    <citation type="journal article" date="2019" name="Sci. Rep.">
        <title>Orb-weaving spider Araneus ventricosus genome elucidates the spidroin gene catalogue.</title>
        <authorList>
            <person name="Kono N."/>
            <person name="Nakamura H."/>
            <person name="Ohtoshi R."/>
            <person name="Moran D.A.P."/>
            <person name="Shinohara A."/>
            <person name="Yoshida Y."/>
            <person name="Fujiwara M."/>
            <person name="Mori M."/>
            <person name="Tomita M."/>
            <person name="Arakawa K."/>
        </authorList>
    </citation>
    <scope>NUCLEOTIDE SEQUENCE [LARGE SCALE GENOMIC DNA]</scope>
</reference>
<dbReference type="PANTHER" id="PTHR47331:SF1">
    <property type="entry name" value="GAG-LIKE PROTEIN"/>
    <property type="match status" value="1"/>
</dbReference>
<dbReference type="GO" id="GO:0015074">
    <property type="term" value="P:DNA integration"/>
    <property type="evidence" value="ECO:0007669"/>
    <property type="project" value="InterPro"/>
</dbReference>
<comment type="caution">
    <text evidence="2">The sequence shown here is derived from an EMBL/GenBank/DDBJ whole genome shotgun (WGS) entry which is preliminary data.</text>
</comment>
<organism evidence="2 3">
    <name type="scientific">Araneus ventricosus</name>
    <name type="common">Orbweaver spider</name>
    <name type="synonym">Epeira ventricosa</name>
    <dbReference type="NCBI Taxonomy" id="182803"/>
    <lineage>
        <taxon>Eukaryota</taxon>
        <taxon>Metazoa</taxon>
        <taxon>Ecdysozoa</taxon>
        <taxon>Arthropoda</taxon>
        <taxon>Chelicerata</taxon>
        <taxon>Arachnida</taxon>
        <taxon>Araneae</taxon>
        <taxon>Araneomorphae</taxon>
        <taxon>Entelegynae</taxon>
        <taxon>Araneoidea</taxon>
        <taxon>Araneidae</taxon>
        <taxon>Araneus</taxon>
    </lineage>
</organism>
<proteinExistence type="predicted"/>
<dbReference type="GO" id="GO:0003676">
    <property type="term" value="F:nucleic acid binding"/>
    <property type="evidence" value="ECO:0007669"/>
    <property type="project" value="InterPro"/>
</dbReference>
<dbReference type="InterPro" id="IPR001584">
    <property type="entry name" value="Integrase_cat-core"/>
</dbReference>
<accession>A0A4Y2NE21</accession>
<feature type="domain" description="Integrase catalytic" evidence="1">
    <location>
        <begin position="1389"/>
        <end position="1576"/>
    </location>
</feature>
<evidence type="ECO:0000259" key="1">
    <source>
        <dbReference type="PROSITE" id="PS50994"/>
    </source>
</evidence>
<sequence length="1676" mass="192915">MENLKSKRKVLRTAVSKLFTRIENEIKNTNVNKCSLEESLKLLTVKAEVLSKLDLQIEELLDSDSFEAEFEASQDYAEKINVWQFRAERKLNELTGSSESINDNKHVVRLPKLTIPKFNGDSLYWNSFWNSFRVAIHNNTSLSKVEKFNYLRSYLSANALSAIEGFSISDENYDSVVEILKNRFGRRDIIIHAHMNKLLNLAPVHRSDDIVKLRHLYDTLEIQVRSLKSLDVKPEAYSTMLISVLLKILPPEITLEFNRRNGDYSANYNIEKLLEFIRTELECRERNALFSISGSKSRFNLQQPPMHRNTMKWNSTTHGLMAAAASKGEDRVDHCLFCSGDHKSYLCRVGSAYERKEVLRRKGLCFFCLGKHTSRQCFRRRSCNRCKGQNNQAICVKVENKTNVSHMESLENKSEVGGAVAESQVLSTISERKPQCVLLQTCDVKIRNDTKVTRARLLLDNGSMRSFVDKDIACKLKLPVIRRESLSVFTFGNKSPIKKTFDVVKIELENREKPDFSVKIEALVTEQISGSDLPPSNLKAEIVQKYLEGFQLADSCSKGKVAVLVGADYYHNIVLGGIRRLKGQLVATETIFGWCLIGRDSDVRDVSVSLNIIIEEDLISGLIKKFWELESLGIAENEFSDPSNDSVLQRFESEIEYQNSRYRAVLHDYLQQKIIELVPNTCDAERITFYLPHREVVRNDRSSSKFHVVFDASSHDVGEVSLNDCLHIGPNLYPDIFDLLLRFRLHPIAFTADIKQAFLQIEVNEKDRDVSRFLFTDDPTDVSKSPQIYRFTRVLFGVNSSPFMLAATIKHHLRKYQGIYPETSEFLNNSIYVDDIIGGHQNTEDAYHTSTECMHIFREAGMTLHKWQTNSEESRKPWIKEDMVSGDSSQVVEPSGLPFKVLGVSWNKREDSLYFDVQNLVTFLSSRVNSKRCLLQAIGRIFDPVGFLGPFVLRVKLLMQEIWKLPLNWDDDLPECLSLAWNRWCNEVPGLGELRIPRYLFSNMFNVGITKIELHCFSDASQKAYATVAYLHILFNDERIRTVFVASKTRVAPLKKLTLPRLELMGALLSARLSYRIIKALNLNLVCRFWTDSQITLFWIKGTANKFKSFIKNRVEEIVKLTSPEDWYFCPGKSNPSDLASRGTSVFELRDNPVWFQGPEWLELTSEYWPMQNNAILEGLDGIELEYRKTVSNVIQFGCTVNSEKLLVLENYSSLRRLYRVTAWIKRFIKRVKKIVTTKGPLTTEELEEAEMHWIQVEQRQCYSEEFETLAGVGQVKKNSSLYNFGSFLDDKGILRMGGRLEYSDFSSDEKHPIILPRNSSLTGLIVQDEHICMKHGGIATTLAKIRSRFWIPKGRQIVQKIIRRCLICRRYSAKSADQLTSQLPEDRIAQTPPFYSSGVDFAGPIYVKNLEGMQKSYIVLFTCATTRALHLELAPTMTTESFLMAFRRFISRRGNCRIMYSDNARTFKKSNRELEQISKILLHDNFHDFFCNQKITWKFIVERGTWWGGFYERLVKSVKECLRKVLGRALLSFEELSTILTEVEAVLNSRPLTYVYNDLREPLPLQPVQFLNFARSDSTLPINFKEIIAAGSSRPSLIKRKNYQDLLVKQLWSKWKKQYIMDLRNAHALKNPNPQQNIKIDDVVLIEGDNKSKLLWKLGRVIQVFPGRDGGRPAY</sequence>
<dbReference type="Pfam" id="PF18701">
    <property type="entry name" value="DUF5641"/>
    <property type="match status" value="1"/>
</dbReference>
<dbReference type="Pfam" id="PF03564">
    <property type="entry name" value="DUF1759"/>
    <property type="match status" value="1"/>
</dbReference>
<dbReference type="PROSITE" id="PS50994">
    <property type="entry name" value="INTEGRASE"/>
    <property type="match status" value="1"/>
</dbReference>
<dbReference type="InterPro" id="IPR000477">
    <property type="entry name" value="RT_dom"/>
</dbReference>
<dbReference type="InterPro" id="IPR036397">
    <property type="entry name" value="RNaseH_sf"/>
</dbReference>
<dbReference type="SUPFAM" id="SSF53098">
    <property type="entry name" value="Ribonuclease H-like"/>
    <property type="match status" value="1"/>
</dbReference>
<evidence type="ECO:0000313" key="2">
    <source>
        <dbReference type="EMBL" id="GBN37004.1"/>
    </source>
</evidence>
<dbReference type="Pfam" id="PF17921">
    <property type="entry name" value="Integrase_H2C2"/>
    <property type="match status" value="1"/>
</dbReference>
<dbReference type="PANTHER" id="PTHR47331">
    <property type="entry name" value="PHD-TYPE DOMAIN-CONTAINING PROTEIN"/>
    <property type="match status" value="1"/>
</dbReference>
<dbReference type="InterPro" id="IPR008042">
    <property type="entry name" value="Retrotrans_Pao"/>
</dbReference>
<name>A0A4Y2NE21_ARAVE</name>
<dbReference type="EMBL" id="BGPR01008943">
    <property type="protein sequence ID" value="GBN37004.1"/>
    <property type="molecule type" value="Genomic_DNA"/>
</dbReference>
<dbReference type="Pfam" id="PF05380">
    <property type="entry name" value="Peptidase_A17"/>
    <property type="match status" value="1"/>
</dbReference>
<dbReference type="OrthoDB" id="6434759at2759"/>
<dbReference type="InterPro" id="IPR005312">
    <property type="entry name" value="DUF1759"/>
</dbReference>
<dbReference type="Gene3D" id="3.10.10.10">
    <property type="entry name" value="HIV Type 1 Reverse Transcriptase, subunit A, domain 1"/>
    <property type="match status" value="1"/>
</dbReference>
<dbReference type="InterPro" id="IPR043502">
    <property type="entry name" value="DNA/RNA_pol_sf"/>
</dbReference>
<dbReference type="InterPro" id="IPR012337">
    <property type="entry name" value="RNaseH-like_sf"/>
</dbReference>
<dbReference type="InterPro" id="IPR040676">
    <property type="entry name" value="DUF5641"/>
</dbReference>
<dbReference type="Proteomes" id="UP000499080">
    <property type="component" value="Unassembled WGS sequence"/>
</dbReference>
<dbReference type="Gene3D" id="3.30.420.10">
    <property type="entry name" value="Ribonuclease H-like superfamily/Ribonuclease H"/>
    <property type="match status" value="1"/>
</dbReference>
<evidence type="ECO:0000313" key="3">
    <source>
        <dbReference type="Proteomes" id="UP000499080"/>
    </source>
</evidence>
<keyword evidence="3" id="KW-1185">Reference proteome</keyword>
<gene>
    <name evidence="2" type="ORF">AVEN_158166_1</name>
</gene>
<dbReference type="InterPro" id="IPR043128">
    <property type="entry name" value="Rev_trsase/Diguanyl_cyclase"/>
</dbReference>